<sequence>MGRTRGAQPRRVWLWRWRSNPLRRRSDVIEAWLLLVTLVLTLFAGAVTGLAVAGTVDRSLAESRAASHTVRAVLVENAADALPSPVTADGSGDGHTWVKARWTAPDGTSRTGRAEADAGDKAGSVVIVWTDDTGRLVPEPPSGADARFQTVMAGLTVATATGGMVVLGGWLVRSRIRQRRSEEWEAEWRQVEPSWRRRMRG</sequence>
<dbReference type="Proteomes" id="UP001596183">
    <property type="component" value="Unassembled WGS sequence"/>
</dbReference>
<keyword evidence="1" id="KW-0472">Membrane</keyword>
<organism evidence="2 3">
    <name type="scientific">Streptomyces incanus</name>
    <dbReference type="NCBI Taxonomy" id="887453"/>
    <lineage>
        <taxon>Bacteria</taxon>
        <taxon>Bacillati</taxon>
        <taxon>Actinomycetota</taxon>
        <taxon>Actinomycetes</taxon>
        <taxon>Kitasatosporales</taxon>
        <taxon>Streptomycetaceae</taxon>
        <taxon>Streptomyces</taxon>
    </lineage>
</organism>
<gene>
    <name evidence="2" type="ORF">ACFP2V_25285</name>
</gene>
<reference evidence="3" key="1">
    <citation type="journal article" date="2019" name="Int. J. Syst. Evol. Microbiol.">
        <title>The Global Catalogue of Microorganisms (GCM) 10K type strain sequencing project: providing services to taxonomists for standard genome sequencing and annotation.</title>
        <authorList>
            <consortium name="The Broad Institute Genomics Platform"/>
            <consortium name="The Broad Institute Genome Sequencing Center for Infectious Disease"/>
            <person name="Wu L."/>
            <person name="Ma J."/>
        </authorList>
    </citation>
    <scope>NUCLEOTIDE SEQUENCE [LARGE SCALE GENOMIC DNA]</scope>
    <source>
        <strain evidence="3">JCM 13852</strain>
    </source>
</reference>
<dbReference type="RefSeq" id="WP_381216880.1">
    <property type="nucleotide sequence ID" value="NZ_JBHSPC010000083.1"/>
</dbReference>
<evidence type="ECO:0000313" key="2">
    <source>
        <dbReference type="EMBL" id="MFC5673299.1"/>
    </source>
</evidence>
<dbReference type="InterPro" id="IPR039708">
    <property type="entry name" value="MT1774/Rv1733c-like"/>
</dbReference>
<dbReference type="PANTHER" id="PTHR42305">
    <property type="entry name" value="MEMBRANE PROTEIN RV1733C-RELATED"/>
    <property type="match status" value="1"/>
</dbReference>
<evidence type="ECO:0000313" key="3">
    <source>
        <dbReference type="Proteomes" id="UP001596183"/>
    </source>
</evidence>
<evidence type="ECO:0000256" key="1">
    <source>
        <dbReference type="SAM" id="Phobius"/>
    </source>
</evidence>
<accession>A0ABW0XUC9</accession>
<name>A0ABW0XUC9_9ACTN</name>
<keyword evidence="1" id="KW-1133">Transmembrane helix</keyword>
<evidence type="ECO:0008006" key="4">
    <source>
        <dbReference type="Google" id="ProtNLM"/>
    </source>
</evidence>
<dbReference type="EMBL" id="JBHSPC010000083">
    <property type="protein sequence ID" value="MFC5673299.1"/>
    <property type="molecule type" value="Genomic_DNA"/>
</dbReference>
<dbReference type="PANTHER" id="PTHR42305:SF1">
    <property type="entry name" value="MEMBRANE PROTEIN RV1733C-RELATED"/>
    <property type="match status" value="1"/>
</dbReference>
<protein>
    <recommendedName>
        <fullName evidence="4">Integral membrane protein</fullName>
    </recommendedName>
</protein>
<feature type="transmembrane region" description="Helical" evidence="1">
    <location>
        <begin position="151"/>
        <end position="172"/>
    </location>
</feature>
<proteinExistence type="predicted"/>
<keyword evidence="3" id="KW-1185">Reference proteome</keyword>
<keyword evidence="1" id="KW-0812">Transmembrane</keyword>
<comment type="caution">
    <text evidence="2">The sequence shown here is derived from an EMBL/GenBank/DDBJ whole genome shotgun (WGS) entry which is preliminary data.</text>
</comment>